<feature type="transmembrane region" description="Helical" evidence="6">
    <location>
        <begin position="372"/>
        <end position="392"/>
    </location>
</feature>
<dbReference type="PANTHER" id="PTHR43124:SF3">
    <property type="entry name" value="CHLORAMPHENICOL EFFLUX PUMP RV0191"/>
    <property type="match status" value="1"/>
</dbReference>
<feature type="transmembrane region" description="Helical" evidence="6">
    <location>
        <begin position="279"/>
        <end position="298"/>
    </location>
</feature>
<organism evidence="8 9">
    <name type="scientific">Pseudomonas aegrilactucae</name>
    <dbReference type="NCBI Taxonomy" id="2854028"/>
    <lineage>
        <taxon>Bacteria</taxon>
        <taxon>Pseudomonadati</taxon>
        <taxon>Pseudomonadota</taxon>
        <taxon>Gammaproteobacteria</taxon>
        <taxon>Pseudomonadales</taxon>
        <taxon>Pseudomonadaceae</taxon>
        <taxon>Pseudomonas</taxon>
    </lineage>
</organism>
<dbReference type="GO" id="GO:0005886">
    <property type="term" value="C:plasma membrane"/>
    <property type="evidence" value="ECO:0007669"/>
    <property type="project" value="UniProtKB-SubCell"/>
</dbReference>
<dbReference type="Proteomes" id="UP001106592">
    <property type="component" value="Unassembled WGS sequence"/>
</dbReference>
<proteinExistence type="predicted"/>
<dbReference type="InterPro" id="IPR020846">
    <property type="entry name" value="MFS_dom"/>
</dbReference>
<dbReference type="PANTHER" id="PTHR43124">
    <property type="entry name" value="PURINE EFFLUX PUMP PBUE"/>
    <property type="match status" value="1"/>
</dbReference>
<evidence type="ECO:0000259" key="7">
    <source>
        <dbReference type="PROSITE" id="PS50850"/>
    </source>
</evidence>
<keyword evidence="9" id="KW-1185">Reference proteome</keyword>
<dbReference type="PROSITE" id="PS50850">
    <property type="entry name" value="MFS"/>
    <property type="match status" value="1"/>
</dbReference>
<feature type="transmembrane region" description="Helical" evidence="6">
    <location>
        <begin position="55"/>
        <end position="73"/>
    </location>
</feature>
<feature type="domain" description="Major facilitator superfamily (MFS) profile" evidence="7">
    <location>
        <begin position="19"/>
        <end position="395"/>
    </location>
</feature>
<feature type="transmembrane region" description="Helical" evidence="6">
    <location>
        <begin position="171"/>
        <end position="190"/>
    </location>
</feature>
<dbReference type="InterPro" id="IPR011701">
    <property type="entry name" value="MFS"/>
</dbReference>
<keyword evidence="4 6" id="KW-1133">Transmembrane helix</keyword>
<evidence type="ECO:0000256" key="1">
    <source>
        <dbReference type="ARBA" id="ARBA00004651"/>
    </source>
</evidence>
<gene>
    <name evidence="8" type="ORF">KUO17_17520</name>
</gene>
<feature type="transmembrane region" description="Helical" evidence="6">
    <location>
        <begin position="109"/>
        <end position="132"/>
    </location>
</feature>
<reference evidence="8" key="2">
    <citation type="journal article" date="2023" name="Plant Pathol.">
        <title>Dismantling and reorganizing Pseudomonas marginalis sensu#lato.</title>
        <authorList>
            <person name="Sawada H."/>
            <person name="Fujikawa T."/>
            <person name="Satou M."/>
        </authorList>
    </citation>
    <scope>NUCLEOTIDE SEQUENCE</scope>
    <source>
        <strain evidence="8">MAFF 301350</strain>
    </source>
</reference>
<feature type="transmembrane region" description="Helical" evidence="6">
    <location>
        <begin position="341"/>
        <end position="360"/>
    </location>
</feature>
<feature type="transmembrane region" description="Helical" evidence="6">
    <location>
        <begin position="246"/>
        <end position="267"/>
    </location>
</feature>
<dbReference type="GO" id="GO:0022857">
    <property type="term" value="F:transmembrane transporter activity"/>
    <property type="evidence" value="ECO:0007669"/>
    <property type="project" value="InterPro"/>
</dbReference>
<feature type="transmembrane region" description="Helical" evidence="6">
    <location>
        <begin position="211"/>
        <end position="234"/>
    </location>
</feature>
<evidence type="ECO:0000256" key="3">
    <source>
        <dbReference type="ARBA" id="ARBA00022692"/>
    </source>
</evidence>
<feature type="transmembrane region" description="Helical" evidence="6">
    <location>
        <begin position="304"/>
        <end position="329"/>
    </location>
</feature>
<evidence type="ECO:0000256" key="5">
    <source>
        <dbReference type="ARBA" id="ARBA00023136"/>
    </source>
</evidence>
<dbReference type="AlphaFoldDB" id="A0A9Q2XM01"/>
<evidence type="ECO:0000256" key="6">
    <source>
        <dbReference type="SAM" id="Phobius"/>
    </source>
</evidence>
<dbReference type="RefSeq" id="WP_217976794.1">
    <property type="nucleotide sequence ID" value="NZ_JAHTBI010000059.1"/>
</dbReference>
<feature type="transmembrane region" description="Helical" evidence="6">
    <location>
        <begin position="21"/>
        <end position="43"/>
    </location>
</feature>
<protein>
    <submittedName>
        <fullName evidence="8">MFS transporter</fullName>
    </submittedName>
</protein>
<dbReference type="EMBL" id="JAHTBI010000059">
    <property type="protein sequence ID" value="MBV6288805.1"/>
    <property type="molecule type" value="Genomic_DNA"/>
</dbReference>
<keyword evidence="5 6" id="KW-0472">Membrane</keyword>
<evidence type="ECO:0000313" key="9">
    <source>
        <dbReference type="Proteomes" id="UP001106592"/>
    </source>
</evidence>
<keyword evidence="3 6" id="KW-0812">Transmembrane</keyword>
<evidence type="ECO:0000313" key="8">
    <source>
        <dbReference type="EMBL" id="MBV6288805.1"/>
    </source>
</evidence>
<dbReference type="Pfam" id="PF07690">
    <property type="entry name" value="MFS_1"/>
    <property type="match status" value="1"/>
</dbReference>
<comment type="subcellular location">
    <subcellularLocation>
        <location evidence="1">Cell membrane</location>
        <topology evidence="1">Multi-pass membrane protein</topology>
    </subcellularLocation>
</comment>
<evidence type="ECO:0000256" key="2">
    <source>
        <dbReference type="ARBA" id="ARBA00022475"/>
    </source>
</evidence>
<name>A0A9Q2XM01_9PSED</name>
<accession>A0A9Q2XM01</accession>
<sequence length="399" mass="41340">MQADDVSMTQVRQPSTLLLRSLLAAGMALPMLVFYAIGALGPYLVADLDVPEYRLGYLTMSAFALAALLSLWAGAIVDRLGGRRALGLLFGTCALAYALAGLLPGFYGLVIALAICGAAQALANPATNLLIAENLPVAERAATVGFKQAGVQVSALFAGLLLPAIAQGLGWRTALVLFAPIALLLGCIGVRRLPARQAGKAGLPITLQRPSACLALLMAVQCCVAIALSSFVTYLGVYARAQDMPAMLAGSLVAVFGLMGILARVLLTPLAARMKDESLMLGVLCLLAALAVCSVSLAGPQSWAWLWVGSIGMGLTAVATNAVAMSMVLRDRSFGAPAASASLLSVGFFGGFALGPPLFGLLLGRSQGYSQVWWAMTAVLLLGAFLCLWLGARRRASRA</sequence>
<evidence type="ECO:0000256" key="4">
    <source>
        <dbReference type="ARBA" id="ARBA00022989"/>
    </source>
</evidence>
<feature type="transmembrane region" description="Helical" evidence="6">
    <location>
        <begin position="85"/>
        <end position="103"/>
    </location>
</feature>
<keyword evidence="2" id="KW-1003">Cell membrane</keyword>
<comment type="caution">
    <text evidence="8">The sequence shown here is derived from an EMBL/GenBank/DDBJ whole genome shotgun (WGS) entry which is preliminary data.</text>
</comment>
<feature type="transmembrane region" description="Helical" evidence="6">
    <location>
        <begin position="144"/>
        <end position="165"/>
    </location>
</feature>
<reference evidence="8" key="1">
    <citation type="journal article" date="2022" name="Int. J. Syst. Evol. Microbiol.">
        <title>Pseudomonas aegrilactucae sp. nov. and Pseudomonas morbosilactucae sp. nov., pathogens causing bacterial rot of lettuce in Japan.</title>
        <authorList>
            <person name="Sawada H."/>
            <person name="Fujikawa T."/>
            <person name="Satou M."/>
        </authorList>
    </citation>
    <scope>NUCLEOTIDE SEQUENCE</scope>
    <source>
        <strain evidence="8">MAFF 301350</strain>
    </source>
</reference>
<dbReference type="InterPro" id="IPR050189">
    <property type="entry name" value="MFS_Efflux_Transporters"/>
</dbReference>